<evidence type="ECO:0000313" key="4">
    <source>
        <dbReference type="Proteomes" id="UP000199604"/>
    </source>
</evidence>
<dbReference type="InterPro" id="IPR008963">
    <property type="entry name" value="Purple_acid_Pase-like_N"/>
</dbReference>
<dbReference type="Pfam" id="PF16656">
    <property type="entry name" value="Pur_ac_phosph_N"/>
    <property type="match status" value="1"/>
</dbReference>
<dbReference type="SUPFAM" id="SSF49363">
    <property type="entry name" value="Purple acid phosphatase, N-terminal domain"/>
    <property type="match status" value="1"/>
</dbReference>
<reference evidence="4" key="1">
    <citation type="submission" date="2016-10" db="EMBL/GenBank/DDBJ databases">
        <authorList>
            <person name="Varghese N."/>
            <person name="Submissions S."/>
        </authorList>
    </citation>
    <scope>NUCLEOTIDE SEQUENCE [LARGE SCALE GENOMIC DNA]</scope>
    <source>
        <strain evidence="4">DSM 21789</strain>
    </source>
</reference>
<sequence length="381" mass="40984">MSFTTDTQAPGIYSVTSSAITTNSATINYSIWDKELATTSLVRYGLSSGNLTTEVTGFSVSGNTTIAGNVSLSGLSQNTTYFYQVEATNSAGTSTSSIGNFTRSALPTQIANYPFDNSLNNSEGNSPFAAANTSFVNNRNSQIISAIRVGSTSVPATATIPNLPVGNSERSISFWHKKPAHSVAIGLFAYGTGSSGRTFGLYLAANGNYVFQSYGTDYTFPSSSTGGGVWVHSVVTFKNGIVKLYTNGNFKDSTTMTLNTDTSTFRLGGNAAIVEFDDLQFYNYELTATQVGEIFNNNALFTSNFAQNNLKVSLFPNPVNDVLNIDMKEEISSVEVYALQGQKVLSSKEHKINVSDLSVGIYLVRIQDENNRVVTKKIVKQ</sequence>
<evidence type="ECO:0000259" key="2">
    <source>
        <dbReference type="PROSITE" id="PS50853"/>
    </source>
</evidence>
<dbReference type="RefSeq" id="WP_091476739.1">
    <property type="nucleotide sequence ID" value="NZ_FOJT01000005.1"/>
</dbReference>
<dbReference type="AlphaFoldDB" id="A0A1I0Z0P8"/>
<keyword evidence="1" id="KW-0732">Signal</keyword>
<protein>
    <submittedName>
        <fullName evidence="3">Por secretion system C-terminal sorting domain-containing protein</fullName>
    </submittedName>
</protein>
<dbReference type="GO" id="GO:0003993">
    <property type="term" value="F:acid phosphatase activity"/>
    <property type="evidence" value="ECO:0007669"/>
    <property type="project" value="InterPro"/>
</dbReference>
<evidence type="ECO:0000313" key="3">
    <source>
        <dbReference type="EMBL" id="SFB19184.1"/>
    </source>
</evidence>
<dbReference type="PROSITE" id="PS50853">
    <property type="entry name" value="FN3"/>
    <property type="match status" value="1"/>
</dbReference>
<evidence type="ECO:0000256" key="1">
    <source>
        <dbReference type="ARBA" id="ARBA00022729"/>
    </source>
</evidence>
<feature type="domain" description="Fibronectin type-III" evidence="2">
    <location>
        <begin position="9"/>
        <end position="108"/>
    </location>
</feature>
<dbReference type="InterPro" id="IPR003961">
    <property type="entry name" value="FN3_dom"/>
</dbReference>
<organism evidence="3 4">
    <name type="scientific">Flavobacterium swingsii</name>
    <dbReference type="NCBI Taxonomy" id="498292"/>
    <lineage>
        <taxon>Bacteria</taxon>
        <taxon>Pseudomonadati</taxon>
        <taxon>Bacteroidota</taxon>
        <taxon>Flavobacteriia</taxon>
        <taxon>Flavobacteriales</taxon>
        <taxon>Flavobacteriaceae</taxon>
        <taxon>Flavobacterium</taxon>
    </lineage>
</organism>
<dbReference type="STRING" id="498292.SAMN05660845_1940"/>
<dbReference type="OrthoDB" id="8737820at2"/>
<dbReference type="GO" id="GO:0046872">
    <property type="term" value="F:metal ion binding"/>
    <property type="evidence" value="ECO:0007669"/>
    <property type="project" value="InterPro"/>
</dbReference>
<dbReference type="InterPro" id="IPR015914">
    <property type="entry name" value="PAPs_N"/>
</dbReference>
<dbReference type="NCBIfam" id="TIGR04183">
    <property type="entry name" value="Por_Secre_tail"/>
    <property type="match status" value="1"/>
</dbReference>
<dbReference type="Pfam" id="PF18962">
    <property type="entry name" value="Por_Secre_tail"/>
    <property type="match status" value="1"/>
</dbReference>
<dbReference type="GO" id="GO:0004553">
    <property type="term" value="F:hydrolase activity, hydrolyzing O-glycosyl compounds"/>
    <property type="evidence" value="ECO:0007669"/>
    <property type="project" value="UniProtKB-ARBA"/>
</dbReference>
<dbReference type="InterPro" id="IPR013783">
    <property type="entry name" value="Ig-like_fold"/>
</dbReference>
<keyword evidence="4" id="KW-1185">Reference proteome</keyword>
<proteinExistence type="predicted"/>
<dbReference type="SUPFAM" id="SSF49899">
    <property type="entry name" value="Concanavalin A-like lectins/glucanases"/>
    <property type="match status" value="1"/>
</dbReference>
<dbReference type="Proteomes" id="UP000199604">
    <property type="component" value="Unassembled WGS sequence"/>
</dbReference>
<dbReference type="EMBL" id="FOJT01000005">
    <property type="protein sequence ID" value="SFB19184.1"/>
    <property type="molecule type" value="Genomic_DNA"/>
</dbReference>
<accession>A0A1I0Z0P8</accession>
<dbReference type="InterPro" id="IPR013320">
    <property type="entry name" value="ConA-like_dom_sf"/>
</dbReference>
<dbReference type="Gene3D" id="2.60.120.200">
    <property type="match status" value="1"/>
</dbReference>
<dbReference type="GO" id="GO:0005975">
    <property type="term" value="P:carbohydrate metabolic process"/>
    <property type="evidence" value="ECO:0007669"/>
    <property type="project" value="UniProtKB-ARBA"/>
</dbReference>
<dbReference type="Gene3D" id="2.60.40.10">
    <property type="entry name" value="Immunoglobulins"/>
    <property type="match status" value="1"/>
</dbReference>
<dbReference type="Pfam" id="PF13385">
    <property type="entry name" value="Laminin_G_3"/>
    <property type="match status" value="1"/>
</dbReference>
<dbReference type="CDD" id="cd00063">
    <property type="entry name" value="FN3"/>
    <property type="match status" value="1"/>
</dbReference>
<dbReference type="InterPro" id="IPR026444">
    <property type="entry name" value="Secre_tail"/>
</dbReference>
<name>A0A1I0Z0P8_9FLAO</name>
<gene>
    <name evidence="3" type="ORF">SAMN05660845_1940</name>
</gene>